<gene>
    <name evidence="3" type="ORF">ATANTOWER_018029</name>
</gene>
<keyword evidence="2" id="KW-1133">Transmembrane helix</keyword>
<reference evidence="3 4" key="1">
    <citation type="submission" date="2021-07" db="EMBL/GenBank/DDBJ databases">
        <authorList>
            <person name="Palmer J.M."/>
        </authorList>
    </citation>
    <scope>NUCLEOTIDE SEQUENCE [LARGE SCALE GENOMIC DNA]</scope>
    <source>
        <strain evidence="3 4">AT_MEX2019</strain>
        <tissue evidence="3">Muscle</tissue>
    </source>
</reference>
<protein>
    <submittedName>
        <fullName evidence="3">Uncharacterized protein</fullName>
    </submittedName>
</protein>
<keyword evidence="2" id="KW-0472">Membrane</keyword>
<feature type="region of interest" description="Disordered" evidence="1">
    <location>
        <begin position="166"/>
        <end position="199"/>
    </location>
</feature>
<comment type="caution">
    <text evidence="3">The sequence shown here is derived from an EMBL/GenBank/DDBJ whole genome shotgun (WGS) entry which is preliminary data.</text>
</comment>
<evidence type="ECO:0000313" key="4">
    <source>
        <dbReference type="Proteomes" id="UP001345963"/>
    </source>
</evidence>
<organism evidence="3 4">
    <name type="scientific">Ataeniobius toweri</name>
    <dbReference type="NCBI Taxonomy" id="208326"/>
    <lineage>
        <taxon>Eukaryota</taxon>
        <taxon>Metazoa</taxon>
        <taxon>Chordata</taxon>
        <taxon>Craniata</taxon>
        <taxon>Vertebrata</taxon>
        <taxon>Euteleostomi</taxon>
        <taxon>Actinopterygii</taxon>
        <taxon>Neopterygii</taxon>
        <taxon>Teleostei</taxon>
        <taxon>Neoteleostei</taxon>
        <taxon>Acanthomorphata</taxon>
        <taxon>Ovalentaria</taxon>
        <taxon>Atherinomorphae</taxon>
        <taxon>Cyprinodontiformes</taxon>
        <taxon>Goodeidae</taxon>
        <taxon>Ataeniobius</taxon>
    </lineage>
</organism>
<accession>A0ABU7ALR9</accession>
<evidence type="ECO:0000256" key="1">
    <source>
        <dbReference type="SAM" id="MobiDB-lite"/>
    </source>
</evidence>
<sequence>MTTGDRHQPSSTLHGYSGKLRLEGETIRNSDTVCLLLRSWPRQELFYMTLIAVPFFGFSAAAELIHPSPFMTSEIFRGHDQEQHQQQTRLRAMEDNIDVTSHTEGLNGLSHERKPVEEITNGHSTFKPVINGVAIGHNGKDYTNGSAPFGSLPISALKQNGLLQTLAAGGDEPNSTEEREDAELEKARQEWDALDNIQP</sequence>
<proteinExistence type="predicted"/>
<dbReference type="Proteomes" id="UP001345963">
    <property type="component" value="Unassembled WGS sequence"/>
</dbReference>
<evidence type="ECO:0000256" key="2">
    <source>
        <dbReference type="SAM" id="Phobius"/>
    </source>
</evidence>
<feature type="transmembrane region" description="Helical" evidence="2">
    <location>
        <begin position="45"/>
        <end position="65"/>
    </location>
</feature>
<keyword evidence="2" id="KW-0812">Transmembrane</keyword>
<name>A0ABU7ALR9_9TELE</name>
<dbReference type="EMBL" id="JAHUTI010020042">
    <property type="protein sequence ID" value="MED6238350.1"/>
    <property type="molecule type" value="Genomic_DNA"/>
</dbReference>
<evidence type="ECO:0000313" key="3">
    <source>
        <dbReference type="EMBL" id="MED6238350.1"/>
    </source>
</evidence>
<keyword evidence="4" id="KW-1185">Reference proteome</keyword>
<feature type="compositionally biased region" description="Acidic residues" evidence="1">
    <location>
        <begin position="174"/>
        <end position="183"/>
    </location>
</feature>
<feature type="non-terminal residue" evidence="3">
    <location>
        <position position="199"/>
    </location>
</feature>